<proteinExistence type="predicted"/>
<comment type="caution">
    <text evidence="1">The sequence shown here is derived from an EMBL/GenBank/DDBJ whole genome shotgun (WGS) entry which is preliminary data.</text>
</comment>
<dbReference type="Proteomes" id="UP001497535">
    <property type="component" value="Unassembled WGS sequence"/>
</dbReference>
<dbReference type="EMBL" id="CAVMJV010000109">
    <property type="protein sequence ID" value="CAK5101162.1"/>
    <property type="molecule type" value="Genomic_DNA"/>
</dbReference>
<evidence type="ECO:0000313" key="1">
    <source>
        <dbReference type="EMBL" id="CAK5101162.1"/>
    </source>
</evidence>
<protein>
    <submittedName>
        <fullName evidence="1">Uncharacterized protein</fullName>
    </submittedName>
</protein>
<sequence>MHSNNTTIFPILCPNILKIFYLLFALLLIFDGPLTVRAGGIYGKRAAAMLPYSGGIYGKRSGGASGKTSEFALNYPNNREMLPNI</sequence>
<organism evidence="1 2">
    <name type="scientific">Meloidogyne enterolobii</name>
    <name type="common">Root-knot nematode worm</name>
    <name type="synonym">Meloidogyne mayaguensis</name>
    <dbReference type="NCBI Taxonomy" id="390850"/>
    <lineage>
        <taxon>Eukaryota</taxon>
        <taxon>Metazoa</taxon>
        <taxon>Ecdysozoa</taxon>
        <taxon>Nematoda</taxon>
        <taxon>Chromadorea</taxon>
        <taxon>Rhabditida</taxon>
        <taxon>Tylenchina</taxon>
        <taxon>Tylenchomorpha</taxon>
        <taxon>Tylenchoidea</taxon>
        <taxon>Meloidogynidae</taxon>
        <taxon>Meloidogyninae</taxon>
        <taxon>Meloidogyne</taxon>
    </lineage>
</organism>
<keyword evidence="2" id="KW-1185">Reference proteome</keyword>
<reference evidence="1" key="1">
    <citation type="submission" date="2023-11" db="EMBL/GenBank/DDBJ databases">
        <authorList>
            <person name="Poullet M."/>
        </authorList>
    </citation>
    <scope>NUCLEOTIDE SEQUENCE</scope>
    <source>
        <strain evidence="1">E1834</strain>
    </source>
</reference>
<name>A0ACB1AR87_MELEN</name>
<gene>
    <name evidence="1" type="ORF">MENTE1834_LOCUS42228</name>
</gene>
<evidence type="ECO:0000313" key="2">
    <source>
        <dbReference type="Proteomes" id="UP001497535"/>
    </source>
</evidence>
<accession>A0ACB1AR87</accession>